<dbReference type="EMBL" id="CP119880">
    <property type="protein sequence ID" value="WFD36091.1"/>
    <property type="molecule type" value="Genomic_DNA"/>
</dbReference>
<feature type="domain" description="Plant heme peroxidase family profile" evidence="10">
    <location>
        <begin position="72"/>
        <end position="296"/>
    </location>
</feature>
<dbReference type="PROSITE" id="PS00436">
    <property type="entry name" value="PEROXIDASE_2"/>
    <property type="match status" value="1"/>
</dbReference>
<comment type="function">
    <text evidence="1">Destroys radicals which are normally produced within the cells and which are toxic to biological systems.</text>
</comment>
<evidence type="ECO:0000313" key="11">
    <source>
        <dbReference type="EMBL" id="WFD36091.1"/>
    </source>
</evidence>
<keyword evidence="4" id="KW-0349">Heme</keyword>
<dbReference type="GO" id="GO:0034599">
    <property type="term" value="P:cellular response to oxidative stress"/>
    <property type="evidence" value="ECO:0007669"/>
    <property type="project" value="InterPro"/>
</dbReference>
<dbReference type="PANTHER" id="PTHR31356:SF36">
    <property type="entry name" value="L-ASCORBATE PEROXIDASE 3"/>
    <property type="match status" value="1"/>
</dbReference>
<evidence type="ECO:0000256" key="5">
    <source>
        <dbReference type="ARBA" id="ARBA00022723"/>
    </source>
</evidence>
<dbReference type="PROSITE" id="PS50873">
    <property type="entry name" value="PEROXIDASE_4"/>
    <property type="match status" value="1"/>
</dbReference>
<dbReference type="InterPro" id="IPR019794">
    <property type="entry name" value="Peroxidases_AS"/>
</dbReference>
<sequence>MAPPFGDFEAVKQDILAILKNKDYDDGSIGPVIVRLAWHASGTYSKEDDTGGSNGAGMRYEEEGGDPANAGLQHARAFLEPIKKKHDWITYADLWTLAGVTAIKAMDGPEIPWKPGRTDFSNTKYVPPRGRLPDAAQGSDHLRHIFYRMGFNDQEIVALSGGHNLGRCHKDRSGFDGPWVVNPTRFSNAFFKLLLSLKWEPRKWDGPFQYSAYAPGMDEDDEPLMMLPTDYALIQDEKFRPWVEKYAADKDLFFADFSKVFAKLIELGVYRDEDGIARCDKRDEKGSYRSAPKKSDTATGPSRI</sequence>
<dbReference type="PANTHER" id="PTHR31356">
    <property type="entry name" value="THYLAKOID LUMENAL 29 KDA PROTEIN, CHLOROPLASTIC-RELATED"/>
    <property type="match status" value="1"/>
</dbReference>
<dbReference type="PRINTS" id="PR00459">
    <property type="entry name" value="ASPEROXIDASE"/>
</dbReference>
<protein>
    <recommendedName>
        <fullName evidence="8">Peroxidase</fullName>
        <ecNumber evidence="8">1.11.1.-</ecNumber>
    </recommendedName>
</protein>
<feature type="region of interest" description="Disordered" evidence="9">
    <location>
        <begin position="44"/>
        <end position="64"/>
    </location>
</feature>
<dbReference type="PRINTS" id="PR00458">
    <property type="entry name" value="PEROXIDASE"/>
</dbReference>
<dbReference type="SUPFAM" id="SSF48113">
    <property type="entry name" value="Heme-dependent peroxidases"/>
    <property type="match status" value="1"/>
</dbReference>
<dbReference type="GO" id="GO:0004601">
    <property type="term" value="F:peroxidase activity"/>
    <property type="evidence" value="ECO:0007669"/>
    <property type="project" value="UniProtKB-KW"/>
</dbReference>
<keyword evidence="3 8" id="KW-0575">Peroxidase</keyword>
<dbReference type="Gene3D" id="1.10.520.10">
    <property type="match status" value="1"/>
</dbReference>
<evidence type="ECO:0000256" key="6">
    <source>
        <dbReference type="ARBA" id="ARBA00023002"/>
    </source>
</evidence>
<dbReference type="InterPro" id="IPR002016">
    <property type="entry name" value="Haem_peroxidase"/>
</dbReference>
<feature type="region of interest" description="Disordered" evidence="9">
    <location>
        <begin position="281"/>
        <end position="304"/>
    </location>
</feature>
<evidence type="ECO:0000256" key="2">
    <source>
        <dbReference type="ARBA" id="ARBA00005997"/>
    </source>
</evidence>
<dbReference type="Gene3D" id="1.10.420.10">
    <property type="entry name" value="Peroxidase, domain 2"/>
    <property type="match status" value="1"/>
</dbReference>
<reference evidence="11" key="1">
    <citation type="submission" date="2023-03" db="EMBL/GenBank/DDBJ databases">
        <title>Mating type loci evolution in Malassezia.</title>
        <authorList>
            <person name="Coelho M.A."/>
        </authorList>
    </citation>
    <scope>NUCLEOTIDE SEQUENCE</scope>
    <source>
        <strain evidence="11">CBS 11721</strain>
    </source>
</reference>
<evidence type="ECO:0000256" key="7">
    <source>
        <dbReference type="ARBA" id="ARBA00023004"/>
    </source>
</evidence>
<dbReference type="GO" id="GO:0042744">
    <property type="term" value="P:hydrogen peroxide catabolic process"/>
    <property type="evidence" value="ECO:0007669"/>
    <property type="project" value="TreeGrafter"/>
</dbReference>
<dbReference type="CDD" id="cd00691">
    <property type="entry name" value="ascorbate_peroxidase"/>
    <property type="match status" value="1"/>
</dbReference>
<keyword evidence="5" id="KW-0479">Metal-binding</keyword>
<evidence type="ECO:0000256" key="9">
    <source>
        <dbReference type="SAM" id="MobiDB-lite"/>
    </source>
</evidence>
<gene>
    <name evidence="11" type="primary">CCP2</name>
    <name evidence="11" type="ORF">MCUN1_002962</name>
</gene>
<evidence type="ECO:0000256" key="1">
    <source>
        <dbReference type="ARBA" id="ARBA00003917"/>
    </source>
</evidence>
<dbReference type="GO" id="GO:0046872">
    <property type="term" value="F:metal ion binding"/>
    <property type="evidence" value="ECO:0007669"/>
    <property type="project" value="UniProtKB-UniRule"/>
</dbReference>
<dbReference type="Pfam" id="PF00141">
    <property type="entry name" value="peroxidase"/>
    <property type="match status" value="1"/>
</dbReference>
<evidence type="ECO:0000256" key="3">
    <source>
        <dbReference type="ARBA" id="ARBA00022559"/>
    </source>
</evidence>
<dbReference type="InterPro" id="IPR044831">
    <property type="entry name" value="Ccp1-like"/>
</dbReference>
<dbReference type="InterPro" id="IPR010255">
    <property type="entry name" value="Haem_peroxidase_sf"/>
</dbReference>
<name>A0AAF0JCN4_9BASI</name>
<dbReference type="GO" id="GO:0020037">
    <property type="term" value="F:heme binding"/>
    <property type="evidence" value="ECO:0007669"/>
    <property type="project" value="UniProtKB-UniRule"/>
</dbReference>
<evidence type="ECO:0000313" key="12">
    <source>
        <dbReference type="Proteomes" id="UP001219933"/>
    </source>
</evidence>
<dbReference type="AlphaFoldDB" id="A0AAF0JCN4"/>
<organism evidence="11 12">
    <name type="scientific">Malassezia cuniculi</name>
    <dbReference type="NCBI Taxonomy" id="948313"/>
    <lineage>
        <taxon>Eukaryota</taxon>
        <taxon>Fungi</taxon>
        <taxon>Dikarya</taxon>
        <taxon>Basidiomycota</taxon>
        <taxon>Ustilaginomycotina</taxon>
        <taxon>Malasseziomycetes</taxon>
        <taxon>Malasseziales</taxon>
        <taxon>Malasseziaceae</taxon>
        <taxon>Malassezia</taxon>
    </lineage>
</organism>
<dbReference type="Proteomes" id="UP001219933">
    <property type="component" value="Chromosome 4"/>
</dbReference>
<comment type="similarity">
    <text evidence="2">Belongs to the peroxidase family. Cytochrome c peroxidase subfamily.</text>
</comment>
<evidence type="ECO:0000256" key="8">
    <source>
        <dbReference type="RuleBase" id="RU363051"/>
    </source>
</evidence>
<keyword evidence="7" id="KW-0408">Iron</keyword>
<evidence type="ECO:0000256" key="4">
    <source>
        <dbReference type="ARBA" id="ARBA00022617"/>
    </source>
</evidence>
<dbReference type="InterPro" id="IPR002207">
    <property type="entry name" value="Peroxidase_I"/>
</dbReference>
<dbReference type="EC" id="1.11.1.-" evidence="8"/>
<dbReference type="FunFam" id="1.10.520.10:FF:000005">
    <property type="entry name" value="Cytochrome c peroxidase"/>
    <property type="match status" value="1"/>
</dbReference>
<keyword evidence="6 8" id="KW-0560">Oxidoreductase</keyword>
<dbReference type="FunFam" id="1.10.420.10:FF:000009">
    <property type="entry name" value="Ascorbate peroxidase"/>
    <property type="match status" value="1"/>
</dbReference>
<accession>A0AAF0JCN4</accession>
<evidence type="ECO:0000259" key="10">
    <source>
        <dbReference type="PROSITE" id="PS50873"/>
    </source>
</evidence>
<keyword evidence="12" id="KW-1185">Reference proteome</keyword>
<dbReference type="GO" id="GO:0000302">
    <property type="term" value="P:response to reactive oxygen species"/>
    <property type="evidence" value="ECO:0007669"/>
    <property type="project" value="TreeGrafter"/>
</dbReference>
<proteinExistence type="inferred from homology"/>